<accession>A0A4R7Z9R5</accession>
<dbReference type="OrthoDB" id="9762705at2"/>
<dbReference type="PANTHER" id="PTHR12526:SF637">
    <property type="entry name" value="GLYCOSYLTRANSFERASE EPSF-RELATED"/>
    <property type="match status" value="1"/>
</dbReference>
<keyword evidence="2" id="KW-0808">Transferase</keyword>
<gene>
    <name evidence="2" type="ORF">EDD63_1636</name>
</gene>
<evidence type="ECO:0000313" key="2">
    <source>
        <dbReference type="EMBL" id="TDW09097.1"/>
    </source>
</evidence>
<dbReference type="GO" id="GO:0016757">
    <property type="term" value="F:glycosyltransferase activity"/>
    <property type="evidence" value="ECO:0007669"/>
    <property type="project" value="InterPro"/>
</dbReference>
<evidence type="ECO:0000313" key="3">
    <source>
        <dbReference type="Proteomes" id="UP000294743"/>
    </source>
</evidence>
<feature type="domain" description="Glycosyl transferase family 1" evidence="1">
    <location>
        <begin position="208"/>
        <end position="361"/>
    </location>
</feature>
<dbReference type="PANTHER" id="PTHR12526">
    <property type="entry name" value="GLYCOSYLTRANSFERASE"/>
    <property type="match status" value="1"/>
</dbReference>
<sequence>MKRNVLFVVDEREMGGVSVVLNDLIHLLNRDEFQIDVLILHDKGSMLKHLPKDVHVYYGSPYFEAIDYTLKEAIQSKSVKTLLRKLKVIFDLKTGRIKKVIPKERKKFMHKSYDVEVAYKDGFTAIFTAYGDTPKKIHWLHSAYGTFNPTEKYQKLFEELLPKFDHIVGVATNVVKEFNEIYHLDNITEVIPIAMDTKRIKQLASAQSKVAIQNEDINIVVVGRAHPVKGYGRMVDVFARLQKEKLLNQVKVHVFGDGPLFDNVVKQIHDLNLHDVIYMEGNIDNPYAEMKQYDFLLLPSYSEAFGTVISESFILHVPVLATDTSASQMSIKPNVNGWICENSEEGLYQQLKDVLMHPEEISSCKKSLNDYEYDNSKILKRINEILKEG</sequence>
<evidence type="ECO:0000259" key="1">
    <source>
        <dbReference type="Pfam" id="PF00534"/>
    </source>
</evidence>
<keyword evidence="3" id="KW-1185">Reference proteome</keyword>
<dbReference type="CDD" id="cd03811">
    <property type="entry name" value="GT4_GT28_WabH-like"/>
    <property type="match status" value="1"/>
</dbReference>
<organism evidence="2 3">
    <name type="scientific">Breznakia blatticola</name>
    <dbReference type="NCBI Taxonomy" id="1754012"/>
    <lineage>
        <taxon>Bacteria</taxon>
        <taxon>Bacillati</taxon>
        <taxon>Bacillota</taxon>
        <taxon>Erysipelotrichia</taxon>
        <taxon>Erysipelotrichales</taxon>
        <taxon>Erysipelotrichaceae</taxon>
        <taxon>Breznakia</taxon>
    </lineage>
</organism>
<proteinExistence type="predicted"/>
<dbReference type="AlphaFoldDB" id="A0A4R7Z9R5"/>
<comment type="caution">
    <text evidence="2">The sequence shown here is derived from an EMBL/GenBank/DDBJ whole genome shotgun (WGS) entry which is preliminary data.</text>
</comment>
<dbReference type="RefSeq" id="WP_134171354.1">
    <property type="nucleotide sequence ID" value="NZ_SODD01000063.1"/>
</dbReference>
<dbReference type="EMBL" id="SODD01000063">
    <property type="protein sequence ID" value="TDW09097.1"/>
    <property type="molecule type" value="Genomic_DNA"/>
</dbReference>
<reference evidence="2 3" key="1">
    <citation type="submission" date="2019-03" db="EMBL/GenBank/DDBJ databases">
        <title>Genomic Encyclopedia of Type Strains, Phase IV (KMG-IV): sequencing the most valuable type-strain genomes for metagenomic binning, comparative biology and taxonomic classification.</title>
        <authorList>
            <person name="Goeker M."/>
        </authorList>
    </citation>
    <scope>NUCLEOTIDE SEQUENCE [LARGE SCALE GENOMIC DNA]</scope>
    <source>
        <strain evidence="2 3">DSM 28867</strain>
    </source>
</reference>
<dbReference type="Pfam" id="PF00534">
    <property type="entry name" value="Glycos_transf_1"/>
    <property type="match status" value="1"/>
</dbReference>
<dbReference type="InterPro" id="IPR001296">
    <property type="entry name" value="Glyco_trans_1"/>
</dbReference>
<dbReference type="SUPFAM" id="SSF53756">
    <property type="entry name" value="UDP-Glycosyltransferase/glycogen phosphorylase"/>
    <property type="match status" value="1"/>
</dbReference>
<dbReference type="Gene3D" id="3.40.50.2000">
    <property type="entry name" value="Glycogen Phosphorylase B"/>
    <property type="match status" value="2"/>
</dbReference>
<protein>
    <submittedName>
        <fullName evidence="2">Glycosyltransferase involved in cell wall biosynthesis</fullName>
    </submittedName>
</protein>
<dbReference type="Proteomes" id="UP000294743">
    <property type="component" value="Unassembled WGS sequence"/>
</dbReference>
<name>A0A4R7Z9R5_9FIRM</name>